<evidence type="ECO:0000313" key="11">
    <source>
        <dbReference type="EMBL" id="TQR84183.1"/>
    </source>
</evidence>
<evidence type="ECO:0000259" key="8">
    <source>
        <dbReference type="Pfam" id="PF00441"/>
    </source>
</evidence>
<name>A0A544VW30_9MYCO</name>
<feature type="domain" description="Acyl-CoA dehydrogenase/oxidase C-terminal" evidence="8">
    <location>
        <begin position="229"/>
        <end position="378"/>
    </location>
</feature>
<dbReference type="Gene3D" id="1.20.140.10">
    <property type="entry name" value="Butyryl-CoA Dehydrogenase, subunit A, domain 3"/>
    <property type="match status" value="1"/>
</dbReference>
<feature type="domain" description="Acyl-CoA oxidase/dehydrogenase middle" evidence="9">
    <location>
        <begin position="123"/>
        <end position="216"/>
    </location>
</feature>
<dbReference type="GO" id="GO:0003995">
    <property type="term" value="F:acyl-CoA dehydrogenase activity"/>
    <property type="evidence" value="ECO:0007669"/>
    <property type="project" value="InterPro"/>
</dbReference>
<dbReference type="EMBL" id="VIFX01000034">
    <property type="protein sequence ID" value="TQR84183.1"/>
    <property type="molecule type" value="Genomic_DNA"/>
</dbReference>
<accession>A0A544VW30</accession>
<evidence type="ECO:0000256" key="1">
    <source>
        <dbReference type="ARBA" id="ARBA00001974"/>
    </source>
</evidence>
<comment type="similarity">
    <text evidence="2 7">Belongs to the acyl-CoA dehydrogenase family.</text>
</comment>
<evidence type="ECO:0000313" key="12">
    <source>
        <dbReference type="Proteomes" id="UP000315759"/>
    </source>
</evidence>
<dbReference type="RefSeq" id="WP_142554425.1">
    <property type="nucleotide sequence ID" value="NZ_VIFX01000034.1"/>
</dbReference>
<dbReference type="Pfam" id="PF02770">
    <property type="entry name" value="Acyl-CoA_dh_M"/>
    <property type="match status" value="1"/>
</dbReference>
<keyword evidence="5 7" id="KW-0560">Oxidoreductase</keyword>
<dbReference type="AlphaFoldDB" id="A0A544VW30"/>
<keyword evidence="3 7" id="KW-0285">Flavoprotein</keyword>
<organism evidence="11 12">
    <name type="scientific">Mycolicibacterium hodleri</name>
    <dbReference type="NCBI Taxonomy" id="49897"/>
    <lineage>
        <taxon>Bacteria</taxon>
        <taxon>Bacillati</taxon>
        <taxon>Actinomycetota</taxon>
        <taxon>Actinomycetes</taxon>
        <taxon>Mycobacteriales</taxon>
        <taxon>Mycobacteriaceae</taxon>
        <taxon>Mycolicibacterium</taxon>
    </lineage>
</organism>
<dbReference type="Pfam" id="PF00441">
    <property type="entry name" value="Acyl-CoA_dh_1"/>
    <property type="match status" value="1"/>
</dbReference>
<comment type="cofactor">
    <cofactor evidence="1 7">
        <name>FAD</name>
        <dbReference type="ChEBI" id="CHEBI:57692"/>
    </cofactor>
</comment>
<dbReference type="InterPro" id="IPR036250">
    <property type="entry name" value="AcylCo_DH-like_C"/>
</dbReference>
<dbReference type="InterPro" id="IPR037069">
    <property type="entry name" value="AcylCoA_DH/ox_N_sf"/>
</dbReference>
<evidence type="ECO:0000256" key="7">
    <source>
        <dbReference type="RuleBase" id="RU362125"/>
    </source>
</evidence>
<keyword evidence="12" id="KW-1185">Reference proteome</keyword>
<dbReference type="FunFam" id="1.20.140.10:FF:000001">
    <property type="entry name" value="Acyl-CoA dehydrogenase"/>
    <property type="match status" value="1"/>
</dbReference>
<comment type="catalytic activity">
    <reaction evidence="6">
        <text>a 2,3-saturated acyl-CoA + A = a 2,3-dehydroacyl-CoA + AH2</text>
        <dbReference type="Rhea" id="RHEA:48608"/>
        <dbReference type="ChEBI" id="CHEBI:13193"/>
        <dbReference type="ChEBI" id="CHEBI:17499"/>
        <dbReference type="ChEBI" id="CHEBI:60015"/>
        <dbReference type="ChEBI" id="CHEBI:65111"/>
    </reaction>
</comment>
<dbReference type="InterPro" id="IPR006089">
    <property type="entry name" value="Acyl-CoA_DH_CS"/>
</dbReference>
<reference evidence="11 12" key="1">
    <citation type="submission" date="2018-10" db="EMBL/GenBank/DDBJ databases">
        <title>Draft genome of Mycobacterium hodleri strain B.</title>
        <authorList>
            <person name="Amande T.J."/>
            <person name="Mcgenity T.J."/>
        </authorList>
    </citation>
    <scope>NUCLEOTIDE SEQUENCE [LARGE SCALE GENOMIC DNA]</scope>
    <source>
        <strain evidence="11 12">B</strain>
    </source>
</reference>
<evidence type="ECO:0000256" key="2">
    <source>
        <dbReference type="ARBA" id="ARBA00009347"/>
    </source>
</evidence>
<proteinExistence type="inferred from homology"/>
<dbReference type="Pfam" id="PF02771">
    <property type="entry name" value="Acyl-CoA_dh_N"/>
    <property type="match status" value="1"/>
</dbReference>
<feature type="domain" description="Acyl-CoA dehydrogenase/oxidase N-terminal" evidence="10">
    <location>
        <begin position="6"/>
        <end position="119"/>
    </location>
</feature>
<dbReference type="Proteomes" id="UP000315759">
    <property type="component" value="Unassembled WGS sequence"/>
</dbReference>
<dbReference type="PANTHER" id="PTHR43884:SF12">
    <property type="entry name" value="ISOVALERYL-COA DEHYDROGENASE, MITOCHONDRIAL-RELATED"/>
    <property type="match status" value="1"/>
</dbReference>
<comment type="caution">
    <text evidence="11">The sequence shown here is derived from an EMBL/GenBank/DDBJ whole genome shotgun (WGS) entry which is preliminary data.</text>
</comment>
<evidence type="ECO:0000256" key="5">
    <source>
        <dbReference type="ARBA" id="ARBA00023002"/>
    </source>
</evidence>
<evidence type="ECO:0000256" key="4">
    <source>
        <dbReference type="ARBA" id="ARBA00022827"/>
    </source>
</evidence>
<dbReference type="FunFam" id="2.40.110.10:FF:000002">
    <property type="entry name" value="Acyl-CoA dehydrogenase fadE12"/>
    <property type="match status" value="1"/>
</dbReference>
<dbReference type="SUPFAM" id="SSF56645">
    <property type="entry name" value="Acyl-CoA dehydrogenase NM domain-like"/>
    <property type="match status" value="1"/>
</dbReference>
<evidence type="ECO:0000256" key="6">
    <source>
        <dbReference type="ARBA" id="ARBA00052546"/>
    </source>
</evidence>
<sequence length="382" mass="40959">MSVWTTPEREQLRKTVRAFAEREILPYVAEWERTGDIPRELHRKAGDAGLLGVSLPESVGGEGGDGADAVVICEELHQAGVPGGVFASLFTCGIAVPHMVASGDQRLIDTYVRPTLRGDKIGALAITEPGGGSDVGHLTTKAIREGDEYVLNGAKTYITSGVRADYVVTAARTGGPGAGGVSLIVVDKGTPGFEVSRKLEKMGWRSSDTAELSYTDARVPVANLIGVENTGFLQIAGAFVSERVGLAAQAYSSAQRCLDLTVEWCRNRETFGRPLISRQSVQNTLAEMARRVDVARVYTRYVVERQLDGETNLITEVCHAKNTAVESGEWVANAAVQLFGGMGYMAESEVERQYRDMRILGIGGGTTEILTGLAAKTLGYQS</sequence>
<evidence type="ECO:0000259" key="9">
    <source>
        <dbReference type="Pfam" id="PF02770"/>
    </source>
</evidence>
<dbReference type="GO" id="GO:0050660">
    <property type="term" value="F:flavin adenine dinucleotide binding"/>
    <property type="evidence" value="ECO:0007669"/>
    <property type="project" value="InterPro"/>
</dbReference>
<dbReference type="InterPro" id="IPR009075">
    <property type="entry name" value="AcylCo_DH/oxidase_C"/>
</dbReference>
<evidence type="ECO:0000259" key="10">
    <source>
        <dbReference type="Pfam" id="PF02771"/>
    </source>
</evidence>
<evidence type="ECO:0000256" key="3">
    <source>
        <dbReference type="ARBA" id="ARBA00022630"/>
    </source>
</evidence>
<dbReference type="Gene3D" id="1.10.540.10">
    <property type="entry name" value="Acyl-CoA dehydrogenase/oxidase, N-terminal domain"/>
    <property type="match status" value="1"/>
</dbReference>
<keyword evidence="4 7" id="KW-0274">FAD</keyword>
<gene>
    <name evidence="11" type="ORF">D8S82_23620</name>
</gene>
<dbReference type="PANTHER" id="PTHR43884">
    <property type="entry name" value="ACYL-COA DEHYDROGENASE"/>
    <property type="match status" value="1"/>
</dbReference>
<protein>
    <submittedName>
        <fullName evidence="11">Acyl-CoA dehydrogenase</fullName>
    </submittedName>
</protein>
<dbReference type="PROSITE" id="PS00073">
    <property type="entry name" value="ACYL_COA_DH_2"/>
    <property type="match status" value="1"/>
</dbReference>
<dbReference type="InterPro" id="IPR009100">
    <property type="entry name" value="AcylCoA_DH/oxidase_NM_dom_sf"/>
</dbReference>
<dbReference type="InterPro" id="IPR046373">
    <property type="entry name" value="Acyl-CoA_Oxase/DH_mid-dom_sf"/>
</dbReference>
<dbReference type="Gene3D" id="2.40.110.10">
    <property type="entry name" value="Butyryl-CoA Dehydrogenase, subunit A, domain 2"/>
    <property type="match status" value="1"/>
</dbReference>
<dbReference type="InterPro" id="IPR006091">
    <property type="entry name" value="Acyl-CoA_Oxase/DH_mid-dom"/>
</dbReference>
<dbReference type="InterPro" id="IPR013786">
    <property type="entry name" value="AcylCoA_DH/ox_N"/>
</dbReference>
<dbReference type="SUPFAM" id="SSF47203">
    <property type="entry name" value="Acyl-CoA dehydrogenase C-terminal domain-like"/>
    <property type="match status" value="1"/>
</dbReference>